<gene>
    <name evidence="1" type="ORF">CLOLEP_03238</name>
</gene>
<sequence length="43" mass="4988">MQNKRALMQTALMLFLSYTTKEIPAQAQTQKKKAPRKGEAHIW</sequence>
<comment type="caution">
    <text evidence="1">The sequence shown here is derived from an EMBL/GenBank/DDBJ whole genome shotgun (WGS) entry which is preliminary data.</text>
</comment>
<dbReference type="Proteomes" id="UP000003490">
    <property type="component" value="Unassembled WGS sequence"/>
</dbReference>
<evidence type="ECO:0000313" key="1">
    <source>
        <dbReference type="EMBL" id="EDO60412.1"/>
    </source>
</evidence>
<protein>
    <submittedName>
        <fullName evidence="1">Uncharacterized protein</fullName>
    </submittedName>
</protein>
<dbReference type="HOGENOM" id="CLU_3231799_0_0_9"/>
<reference evidence="1 2" key="2">
    <citation type="submission" date="2007-08" db="EMBL/GenBank/DDBJ databases">
        <authorList>
            <person name="Fulton L."/>
            <person name="Clifton S."/>
            <person name="Fulton B."/>
            <person name="Xu J."/>
            <person name="Minx P."/>
            <person name="Pepin K.H."/>
            <person name="Johnson M."/>
            <person name="Thiruvilangam P."/>
            <person name="Bhonagiri V."/>
            <person name="Nash W.E."/>
            <person name="Wang C."/>
            <person name="Mardis E.R."/>
            <person name="Wilson R.K."/>
        </authorList>
    </citation>
    <scope>NUCLEOTIDE SEQUENCE [LARGE SCALE GENOMIC DNA]</scope>
    <source>
        <strain evidence="1 2">DSM 753</strain>
    </source>
</reference>
<accession>A7VXB5</accession>
<proteinExistence type="predicted"/>
<reference evidence="1 2" key="1">
    <citation type="submission" date="2007-08" db="EMBL/GenBank/DDBJ databases">
        <title>Draft genome sequence of Clostridium leptum (DSM 753).</title>
        <authorList>
            <person name="Sudarsanam P."/>
            <person name="Ley R."/>
            <person name="Guruge J."/>
            <person name="Turnbaugh P.J."/>
            <person name="Mahowald M."/>
            <person name="Liep D."/>
            <person name="Gordon J."/>
        </authorList>
    </citation>
    <scope>NUCLEOTIDE SEQUENCE [LARGE SCALE GENOMIC DNA]</scope>
    <source>
        <strain evidence="1 2">DSM 753</strain>
    </source>
</reference>
<organism evidence="1 2">
    <name type="scientific">[Clostridium] leptum DSM 753</name>
    <dbReference type="NCBI Taxonomy" id="428125"/>
    <lineage>
        <taxon>Bacteria</taxon>
        <taxon>Bacillati</taxon>
        <taxon>Bacillota</taxon>
        <taxon>Clostridia</taxon>
        <taxon>Eubacteriales</taxon>
        <taxon>Oscillospiraceae</taxon>
        <taxon>Oscillospiraceae incertae sedis</taxon>
    </lineage>
</organism>
<dbReference type="EMBL" id="ABCB02000020">
    <property type="protein sequence ID" value="EDO60412.1"/>
    <property type="molecule type" value="Genomic_DNA"/>
</dbReference>
<evidence type="ECO:0000313" key="2">
    <source>
        <dbReference type="Proteomes" id="UP000003490"/>
    </source>
</evidence>
<dbReference type="AlphaFoldDB" id="A7VXB5"/>
<name>A7VXB5_9FIRM</name>